<protein>
    <submittedName>
        <fullName evidence="2">Uncharacterized protein</fullName>
    </submittedName>
</protein>
<dbReference type="AlphaFoldDB" id="A0A4D5RBX8"/>
<sequence length="86" mass="9786">MSSKFLPLLITWGSLFGWRFQLYLLVCLRCTNLLWKGAFVSDISMYTLAGLILTVLYFYYKLVGSFACASRHPCCAVLAKVPSFFI</sequence>
<proteinExistence type="predicted"/>
<keyword evidence="1" id="KW-1133">Transmembrane helix</keyword>
<evidence type="ECO:0000256" key="1">
    <source>
        <dbReference type="SAM" id="Phobius"/>
    </source>
</evidence>
<reference evidence="2" key="1">
    <citation type="submission" date="2019-04" db="EMBL/GenBank/DDBJ databases">
        <title>An insight into the mialome of Ixodes scapularis.</title>
        <authorList>
            <person name="Ribeiro J.M."/>
            <person name="Mather T.N."/>
            <person name="Karim S."/>
        </authorList>
    </citation>
    <scope>NUCLEOTIDE SEQUENCE</scope>
</reference>
<feature type="transmembrane region" description="Helical" evidence="1">
    <location>
        <begin position="38"/>
        <end position="60"/>
    </location>
</feature>
<evidence type="ECO:0000313" key="2">
    <source>
        <dbReference type="EMBL" id="MOY34394.1"/>
    </source>
</evidence>
<keyword evidence="1" id="KW-0472">Membrane</keyword>
<name>A0A4D5RBX8_IXOSC</name>
<feature type="transmembrane region" description="Helical" evidence="1">
    <location>
        <begin position="6"/>
        <end position="26"/>
    </location>
</feature>
<dbReference type="EMBL" id="GHJT01000423">
    <property type="protein sequence ID" value="MOY34394.1"/>
    <property type="molecule type" value="Transcribed_RNA"/>
</dbReference>
<organism evidence="2">
    <name type="scientific">Ixodes scapularis</name>
    <name type="common">Black-legged tick</name>
    <name type="synonym">Deer tick</name>
    <dbReference type="NCBI Taxonomy" id="6945"/>
    <lineage>
        <taxon>Eukaryota</taxon>
        <taxon>Metazoa</taxon>
        <taxon>Ecdysozoa</taxon>
        <taxon>Arthropoda</taxon>
        <taxon>Chelicerata</taxon>
        <taxon>Arachnida</taxon>
        <taxon>Acari</taxon>
        <taxon>Parasitiformes</taxon>
        <taxon>Ixodida</taxon>
        <taxon>Ixodoidea</taxon>
        <taxon>Ixodidae</taxon>
        <taxon>Ixodinae</taxon>
        <taxon>Ixodes</taxon>
    </lineage>
</organism>
<keyword evidence="1" id="KW-0812">Transmembrane</keyword>
<accession>A0A4D5RBX8</accession>